<dbReference type="Pfam" id="PF00501">
    <property type="entry name" value="AMP-binding"/>
    <property type="match status" value="1"/>
</dbReference>
<dbReference type="Gene3D" id="3.40.50.12780">
    <property type="entry name" value="N-terminal domain of ligase-like"/>
    <property type="match status" value="1"/>
</dbReference>
<dbReference type="PANTHER" id="PTHR43272">
    <property type="entry name" value="LONG-CHAIN-FATTY-ACID--COA LIGASE"/>
    <property type="match status" value="1"/>
</dbReference>
<dbReference type="PANTHER" id="PTHR43272:SF33">
    <property type="entry name" value="AMP-BINDING DOMAIN-CONTAINING PROTEIN-RELATED"/>
    <property type="match status" value="1"/>
</dbReference>
<gene>
    <name evidence="5" type="ORF">BN869_000001968_1</name>
</gene>
<dbReference type="InterPro" id="IPR000873">
    <property type="entry name" value="AMP-dep_synth/lig_dom"/>
</dbReference>
<keyword evidence="2" id="KW-0067">ATP-binding</keyword>
<name>A0A0B7JLS3_BIOOC</name>
<dbReference type="InterPro" id="IPR020845">
    <property type="entry name" value="AMP-binding_CS"/>
</dbReference>
<dbReference type="GO" id="GO:0005524">
    <property type="term" value="F:ATP binding"/>
    <property type="evidence" value="ECO:0007669"/>
    <property type="project" value="UniProtKB-KW"/>
</dbReference>
<dbReference type="GO" id="GO:0016020">
    <property type="term" value="C:membrane"/>
    <property type="evidence" value="ECO:0007669"/>
    <property type="project" value="TreeGrafter"/>
</dbReference>
<dbReference type="PROSITE" id="PS00455">
    <property type="entry name" value="AMP_BINDING"/>
    <property type="match status" value="1"/>
</dbReference>
<dbReference type="EMBL" id="CDPU01000003">
    <property type="protein sequence ID" value="CEO45913.1"/>
    <property type="molecule type" value="Genomic_DNA"/>
</dbReference>
<evidence type="ECO:0000256" key="2">
    <source>
        <dbReference type="ARBA" id="ARBA00022840"/>
    </source>
</evidence>
<proteinExistence type="predicted"/>
<evidence type="ECO:0000256" key="1">
    <source>
        <dbReference type="ARBA" id="ARBA00022741"/>
    </source>
</evidence>
<keyword evidence="1" id="KW-0547">Nucleotide-binding</keyword>
<evidence type="ECO:0000256" key="3">
    <source>
        <dbReference type="SAM" id="MobiDB-lite"/>
    </source>
</evidence>
<evidence type="ECO:0000313" key="5">
    <source>
        <dbReference type="EMBL" id="CEO45913.1"/>
    </source>
</evidence>
<sequence>MSPKDTVALVKELSQPPPPGSPYGVPIPGSERPNRSAVYRHFQFRDKPLLSTLDPEHQTLYDLFENSLRKYPNKRCLGKRNWLPATSTWEEKFDWISFGQVGERRKNFGAGIVEIHNAINHGKDKYPVGIWSQNRPEWHIADLGLTSQSLFSVSLYETLGPNASEYIVNHAELACIVCSLPHIPTLLKLAPRLPTLKLIVSIDSLNEGEMAGHSKAAILNDLAAQHGIKIYSMTEVEEIGLRSGRPARPPVRDDICTINYTSGTTGNPKGVVLTHGNAVAGVAGARCMGAVTHKDSHFSYLPLAHIFGRLMDNLALAESASMGFFHGDMLGLVDDLKLFKPTSFQSVPRLYNRFNSAIRAATVEAEGFRGSLSRRVVDTKKASMKLPNGKGHASHFLYDRIWTPKVKAAIGLDRVHSMVSGSAQLDPDVQEFLGAATGIRFYQGYGLTESHAVGLVQHTNDYSTGNIGPPMPCTEICLESVPEFEYTVHDKPNPRGELLLRGPTIFKEYYKNPEETQKALEPDGWFHTGDIVEIDSLGRVKIIDRKKNVLKLSHGEYVSPERIENVFLGNTGIVNSAFVHGTSKESALVGIFGVDPETFAAWASKVLEETLTHDDLAALKAAACNPKVRKAFLKVLDDIARKAKFNGFERVKNLRLDVEPFTIDNGLLTPTLKLKRPQAAKAFEKDIGEMYEEIAATVEPVKITISFDIRLFNWTALHKV</sequence>
<dbReference type="InterPro" id="IPR042099">
    <property type="entry name" value="ANL_N_sf"/>
</dbReference>
<dbReference type="AlphaFoldDB" id="A0A0B7JLS3"/>
<reference evidence="5" key="1">
    <citation type="submission" date="2015-01" db="EMBL/GenBank/DDBJ databases">
        <authorList>
            <person name="Durling Mikael"/>
        </authorList>
    </citation>
    <scope>NUCLEOTIDE SEQUENCE</scope>
</reference>
<dbReference type="SUPFAM" id="SSF56801">
    <property type="entry name" value="Acetyl-CoA synthetase-like"/>
    <property type="match status" value="1"/>
</dbReference>
<dbReference type="GO" id="GO:0005783">
    <property type="term" value="C:endoplasmic reticulum"/>
    <property type="evidence" value="ECO:0007669"/>
    <property type="project" value="TreeGrafter"/>
</dbReference>
<dbReference type="GO" id="GO:0004467">
    <property type="term" value="F:long-chain fatty acid-CoA ligase activity"/>
    <property type="evidence" value="ECO:0007669"/>
    <property type="project" value="TreeGrafter"/>
</dbReference>
<protein>
    <recommendedName>
        <fullName evidence="4">AMP-dependent synthetase/ligase domain-containing protein</fullName>
    </recommendedName>
</protein>
<accession>A0A0B7JLS3</accession>
<organism evidence="5">
    <name type="scientific">Bionectria ochroleuca</name>
    <name type="common">Gliocladium roseum</name>
    <dbReference type="NCBI Taxonomy" id="29856"/>
    <lineage>
        <taxon>Eukaryota</taxon>
        <taxon>Fungi</taxon>
        <taxon>Dikarya</taxon>
        <taxon>Ascomycota</taxon>
        <taxon>Pezizomycotina</taxon>
        <taxon>Sordariomycetes</taxon>
        <taxon>Hypocreomycetidae</taxon>
        <taxon>Hypocreales</taxon>
        <taxon>Bionectriaceae</taxon>
        <taxon>Clonostachys</taxon>
    </lineage>
</organism>
<feature type="region of interest" description="Disordered" evidence="3">
    <location>
        <begin position="1"/>
        <end position="31"/>
    </location>
</feature>
<feature type="domain" description="AMP-dependent synthetase/ligase" evidence="4">
    <location>
        <begin position="64"/>
        <end position="510"/>
    </location>
</feature>
<evidence type="ECO:0000259" key="4">
    <source>
        <dbReference type="Pfam" id="PF00501"/>
    </source>
</evidence>